<accession>A0A1H9FL24</accession>
<dbReference type="AlphaFoldDB" id="A0A1H9FL24"/>
<protein>
    <recommendedName>
        <fullName evidence="4">DUF3054 domain-containing protein</fullName>
    </recommendedName>
</protein>
<sequence>MKAPSSWLVAAVDVVLVVVFAAIGRASHGEDVGLAGLATTAWPFLAGLLLSHLLVLAVRAARPRRAGLLAGVLVWVPTVAVGMVLRLATGAGVQTSFVVVATVVLGVFLLGWRAVAALVHRSRRSRHGTAAPAEV</sequence>
<dbReference type="PANTHER" id="PTHR35283:SF3">
    <property type="entry name" value="T12C22.21 PROTEIN"/>
    <property type="match status" value="1"/>
</dbReference>
<feature type="transmembrane region" description="Helical" evidence="1">
    <location>
        <begin position="67"/>
        <end position="85"/>
    </location>
</feature>
<feature type="transmembrane region" description="Helical" evidence="1">
    <location>
        <begin position="7"/>
        <end position="26"/>
    </location>
</feature>
<evidence type="ECO:0000313" key="3">
    <source>
        <dbReference type="Proteomes" id="UP000198504"/>
    </source>
</evidence>
<feature type="transmembrane region" description="Helical" evidence="1">
    <location>
        <begin position="32"/>
        <end position="55"/>
    </location>
</feature>
<dbReference type="Pfam" id="PF11255">
    <property type="entry name" value="DUF3054"/>
    <property type="match status" value="1"/>
</dbReference>
<dbReference type="RefSeq" id="WP_170854062.1">
    <property type="nucleotide sequence ID" value="NZ_FOFA01000003.1"/>
</dbReference>
<keyword evidence="1" id="KW-0812">Transmembrane</keyword>
<proteinExistence type="predicted"/>
<dbReference type="PANTHER" id="PTHR35283">
    <property type="entry name" value="T12C22.21 PROTEIN"/>
    <property type="match status" value="1"/>
</dbReference>
<feature type="transmembrane region" description="Helical" evidence="1">
    <location>
        <begin position="97"/>
        <end position="119"/>
    </location>
</feature>
<name>A0A1H9FL24_9ACTN</name>
<dbReference type="InterPro" id="IPR021414">
    <property type="entry name" value="DUF3054"/>
</dbReference>
<keyword evidence="1" id="KW-1133">Transmembrane helix</keyword>
<evidence type="ECO:0008006" key="4">
    <source>
        <dbReference type="Google" id="ProtNLM"/>
    </source>
</evidence>
<gene>
    <name evidence="2" type="ORF">SAMN05421756_103309</name>
</gene>
<evidence type="ECO:0000313" key="2">
    <source>
        <dbReference type="EMBL" id="SEQ38604.1"/>
    </source>
</evidence>
<organism evidence="2 3">
    <name type="scientific">Microlunatus flavus</name>
    <dbReference type="NCBI Taxonomy" id="1036181"/>
    <lineage>
        <taxon>Bacteria</taxon>
        <taxon>Bacillati</taxon>
        <taxon>Actinomycetota</taxon>
        <taxon>Actinomycetes</taxon>
        <taxon>Propionibacteriales</taxon>
        <taxon>Propionibacteriaceae</taxon>
        <taxon>Microlunatus</taxon>
    </lineage>
</organism>
<dbReference type="STRING" id="1036181.SAMN05421756_103309"/>
<keyword evidence="1" id="KW-0472">Membrane</keyword>
<keyword evidence="3" id="KW-1185">Reference proteome</keyword>
<dbReference type="Proteomes" id="UP000198504">
    <property type="component" value="Unassembled WGS sequence"/>
</dbReference>
<dbReference type="EMBL" id="FOFA01000003">
    <property type="protein sequence ID" value="SEQ38604.1"/>
    <property type="molecule type" value="Genomic_DNA"/>
</dbReference>
<evidence type="ECO:0000256" key="1">
    <source>
        <dbReference type="SAM" id="Phobius"/>
    </source>
</evidence>
<reference evidence="3" key="1">
    <citation type="submission" date="2016-10" db="EMBL/GenBank/DDBJ databases">
        <authorList>
            <person name="Varghese N."/>
            <person name="Submissions S."/>
        </authorList>
    </citation>
    <scope>NUCLEOTIDE SEQUENCE [LARGE SCALE GENOMIC DNA]</scope>
    <source>
        <strain evidence="3">CGMCC 4.6856</strain>
    </source>
</reference>